<dbReference type="Proteomes" id="UP000765509">
    <property type="component" value="Unassembled WGS sequence"/>
</dbReference>
<feature type="region of interest" description="Disordered" evidence="1">
    <location>
        <begin position="1"/>
        <end position="39"/>
    </location>
</feature>
<evidence type="ECO:0000313" key="2">
    <source>
        <dbReference type="EMBL" id="MBW0560946.1"/>
    </source>
</evidence>
<keyword evidence="3" id="KW-1185">Reference proteome</keyword>
<evidence type="ECO:0000313" key="3">
    <source>
        <dbReference type="Proteomes" id="UP000765509"/>
    </source>
</evidence>
<feature type="compositionally biased region" description="Pro residues" evidence="1">
    <location>
        <begin position="121"/>
        <end position="140"/>
    </location>
</feature>
<dbReference type="AlphaFoldDB" id="A0A9Q3PHZ6"/>
<sequence>MGLKCQKQNQPNAPQKDSPVPSFPCKKTPQQWTPGPSGTQWFEDLFCHKQAKIPLLISTFYSSELTLPPFVEPSQPNEPPIPGLSQPSEPHDDALTCEPEPEVSSHYTYLHNHHQQYARQIPPPLSPSPPSTPTPIPSPEIPITSSPQRQALLIPTMRLGRNLQTCDQPS</sequence>
<feature type="region of interest" description="Disordered" evidence="1">
    <location>
        <begin position="67"/>
        <end position="99"/>
    </location>
</feature>
<dbReference type="EMBL" id="AVOT02070289">
    <property type="protein sequence ID" value="MBW0560946.1"/>
    <property type="molecule type" value="Genomic_DNA"/>
</dbReference>
<reference evidence="2" key="1">
    <citation type="submission" date="2021-03" db="EMBL/GenBank/DDBJ databases">
        <title>Draft genome sequence of rust myrtle Austropuccinia psidii MF-1, a brazilian biotype.</title>
        <authorList>
            <person name="Quecine M.C."/>
            <person name="Pachon D.M.R."/>
            <person name="Bonatelli M.L."/>
            <person name="Correr F.H."/>
            <person name="Franceschini L.M."/>
            <person name="Leite T.F."/>
            <person name="Margarido G.R.A."/>
            <person name="Almeida C.A."/>
            <person name="Ferrarezi J.A."/>
            <person name="Labate C.A."/>
        </authorList>
    </citation>
    <scope>NUCLEOTIDE SEQUENCE</scope>
    <source>
        <strain evidence="2">MF-1</strain>
    </source>
</reference>
<feature type="compositionally biased region" description="Polar residues" evidence="1">
    <location>
        <begin position="28"/>
        <end position="39"/>
    </location>
</feature>
<protein>
    <submittedName>
        <fullName evidence="2">Uncharacterized protein</fullName>
    </submittedName>
</protein>
<feature type="compositionally biased region" description="Polar residues" evidence="1">
    <location>
        <begin position="1"/>
        <end position="15"/>
    </location>
</feature>
<accession>A0A9Q3PHZ6</accession>
<proteinExistence type="predicted"/>
<evidence type="ECO:0000256" key="1">
    <source>
        <dbReference type="SAM" id="MobiDB-lite"/>
    </source>
</evidence>
<comment type="caution">
    <text evidence="2">The sequence shown here is derived from an EMBL/GenBank/DDBJ whole genome shotgun (WGS) entry which is preliminary data.</text>
</comment>
<organism evidence="2 3">
    <name type="scientific">Austropuccinia psidii MF-1</name>
    <dbReference type="NCBI Taxonomy" id="1389203"/>
    <lineage>
        <taxon>Eukaryota</taxon>
        <taxon>Fungi</taxon>
        <taxon>Dikarya</taxon>
        <taxon>Basidiomycota</taxon>
        <taxon>Pucciniomycotina</taxon>
        <taxon>Pucciniomycetes</taxon>
        <taxon>Pucciniales</taxon>
        <taxon>Sphaerophragmiaceae</taxon>
        <taxon>Austropuccinia</taxon>
    </lineage>
</organism>
<feature type="region of interest" description="Disordered" evidence="1">
    <location>
        <begin position="112"/>
        <end position="147"/>
    </location>
</feature>
<name>A0A9Q3PHZ6_9BASI</name>
<gene>
    <name evidence="2" type="ORF">O181_100661</name>
</gene>